<dbReference type="InterPro" id="IPR036611">
    <property type="entry name" value="Trigger_fac_ribosome-bd_sf"/>
</dbReference>
<dbReference type="Gene3D" id="1.10.3120.10">
    <property type="entry name" value="Trigger factor, C-terminal domain"/>
    <property type="match status" value="1"/>
</dbReference>
<organism evidence="15 16">
    <name type="scientific">Isoalcanivorax beigongshangi</name>
    <dbReference type="NCBI Taxonomy" id="3238810"/>
    <lineage>
        <taxon>Bacteria</taxon>
        <taxon>Pseudomonadati</taxon>
        <taxon>Pseudomonadota</taxon>
        <taxon>Gammaproteobacteria</taxon>
        <taxon>Oceanospirillales</taxon>
        <taxon>Alcanivoracaceae</taxon>
        <taxon>Isoalcanivorax</taxon>
    </lineage>
</organism>
<dbReference type="InterPro" id="IPR046357">
    <property type="entry name" value="PPIase_dom_sf"/>
</dbReference>
<evidence type="ECO:0000256" key="10">
    <source>
        <dbReference type="ARBA" id="ARBA00029986"/>
    </source>
</evidence>
<dbReference type="SUPFAM" id="SSF54534">
    <property type="entry name" value="FKBP-like"/>
    <property type="match status" value="1"/>
</dbReference>
<evidence type="ECO:0000256" key="8">
    <source>
        <dbReference type="ARBA" id="ARBA00023235"/>
    </source>
</evidence>
<proteinExistence type="inferred from homology"/>
<dbReference type="Pfam" id="PF05697">
    <property type="entry name" value="Trigger_N"/>
    <property type="match status" value="1"/>
</dbReference>
<keyword evidence="7 11" id="KW-0143">Chaperone</keyword>
<reference evidence="15 16" key="1">
    <citation type="submission" date="2024-07" db="EMBL/GenBank/DDBJ databases">
        <authorList>
            <person name="Ren Q."/>
        </authorList>
    </citation>
    <scope>NUCLEOTIDE SEQUENCE [LARGE SCALE GENOMIC DNA]</scope>
    <source>
        <strain evidence="15 16">REN37</strain>
    </source>
</reference>
<dbReference type="Pfam" id="PF00254">
    <property type="entry name" value="FKBP_C"/>
    <property type="match status" value="1"/>
</dbReference>
<dbReference type="PANTHER" id="PTHR30560">
    <property type="entry name" value="TRIGGER FACTOR CHAPERONE AND PEPTIDYL-PROLYL CIS/TRANS ISOMERASE"/>
    <property type="match status" value="1"/>
</dbReference>
<evidence type="ECO:0000256" key="4">
    <source>
        <dbReference type="ARBA" id="ARBA00016902"/>
    </source>
</evidence>
<dbReference type="NCBIfam" id="TIGR00115">
    <property type="entry name" value="tig"/>
    <property type="match status" value="1"/>
</dbReference>
<protein>
    <recommendedName>
        <fullName evidence="4 11">Trigger factor</fullName>
        <shortName evidence="11">TF</shortName>
        <ecNumber evidence="3 11">5.2.1.8</ecNumber>
    </recommendedName>
    <alternativeName>
        <fullName evidence="10 11">PPIase</fullName>
    </alternativeName>
</protein>
<dbReference type="InterPro" id="IPR027304">
    <property type="entry name" value="Trigger_fact/SurA_dom_sf"/>
</dbReference>
<evidence type="ECO:0000256" key="11">
    <source>
        <dbReference type="HAMAP-Rule" id="MF_00303"/>
    </source>
</evidence>
<dbReference type="RefSeq" id="WP_369455299.1">
    <property type="nucleotide sequence ID" value="NZ_JBGCUO010000001.1"/>
</dbReference>
<evidence type="ECO:0000256" key="9">
    <source>
        <dbReference type="ARBA" id="ARBA00023306"/>
    </source>
</evidence>
<accession>A0ABV4AGW4</accession>
<feature type="domain" description="PPIase FKBP-type" evidence="14">
    <location>
        <begin position="161"/>
        <end position="246"/>
    </location>
</feature>
<dbReference type="Gene3D" id="3.30.70.1050">
    <property type="entry name" value="Trigger factor ribosome-binding domain"/>
    <property type="match status" value="1"/>
</dbReference>
<dbReference type="InterPro" id="IPR037041">
    <property type="entry name" value="Trigger_fac_C_sf"/>
</dbReference>
<evidence type="ECO:0000259" key="14">
    <source>
        <dbReference type="PROSITE" id="PS50059"/>
    </source>
</evidence>
<keyword evidence="16" id="KW-1185">Reference proteome</keyword>
<keyword evidence="9 11" id="KW-0131">Cell cycle</keyword>
<comment type="caution">
    <text evidence="15">The sequence shown here is derived from an EMBL/GenBank/DDBJ whole genome shotgun (WGS) entry which is preliminary data.</text>
</comment>
<dbReference type="InterPro" id="IPR008881">
    <property type="entry name" value="Trigger_fac_ribosome-bd_bac"/>
</dbReference>
<comment type="catalytic activity">
    <reaction evidence="1 11 12">
        <text>[protein]-peptidylproline (omega=180) = [protein]-peptidylproline (omega=0)</text>
        <dbReference type="Rhea" id="RHEA:16237"/>
        <dbReference type="Rhea" id="RHEA-COMP:10747"/>
        <dbReference type="Rhea" id="RHEA-COMP:10748"/>
        <dbReference type="ChEBI" id="CHEBI:83833"/>
        <dbReference type="ChEBI" id="CHEBI:83834"/>
        <dbReference type="EC" id="5.2.1.8"/>
    </reaction>
</comment>
<sequence>MQVSVETTSGLERRLTAGVPAEKLDSAVDARLQDARKNLRLPGFRPGKVPMIEVKRRFAAAMRAEAAEELMREQFIKAIQEQNIEPAGLPRFEPTVNEAGKDLEFVATFEVYPEVTLAGFDSIQVVRPHAEIGDADIDKMIENLREQRSLFKEKDGAAADGDRVNIDFAGSLNGEAFEGGTAKGQQLVLGSGQMIPGFEDGIVGMKAGDTKTIDVTFPEDYQAENLKGQAAQFEITVNKVEAKTLPDVDAEFMKLFGIEDGNMDGLRAEVRKNMERELKNAVKGKVKEQAMASLVKQHEFDVPNALVNGEIQRMRQQMMQQFGGQAGNFDPSMLPAELFTEQAQRSVRLGLIVRRIIEQNDVKLDEARVRTQVEEIASQYEQPQELIDWVYGNKQQLQQIEAAVLEDQVIDLILAAAKVEERAMSYEDAVRPAARDEGDDADEA</sequence>
<comment type="domain">
    <text evidence="11">Consists of 3 domains; the N-terminus binds the ribosome, the middle domain has PPIase activity, while the C-terminus has intrinsic chaperone activity on its own.</text>
</comment>
<evidence type="ECO:0000256" key="12">
    <source>
        <dbReference type="PROSITE-ProRule" id="PRU00277"/>
    </source>
</evidence>
<evidence type="ECO:0000256" key="1">
    <source>
        <dbReference type="ARBA" id="ARBA00000971"/>
    </source>
</evidence>
<dbReference type="Proteomes" id="UP001562065">
    <property type="component" value="Unassembled WGS sequence"/>
</dbReference>
<gene>
    <name evidence="11 15" type="primary">tig</name>
    <name evidence="15" type="ORF">AB5I84_07835</name>
</gene>
<evidence type="ECO:0000313" key="16">
    <source>
        <dbReference type="Proteomes" id="UP001562065"/>
    </source>
</evidence>
<evidence type="ECO:0000256" key="5">
    <source>
        <dbReference type="ARBA" id="ARBA00022618"/>
    </source>
</evidence>
<dbReference type="EC" id="5.2.1.8" evidence="3 11"/>
<evidence type="ECO:0000256" key="13">
    <source>
        <dbReference type="RuleBase" id="RU003914"/>
    </source>
</evidence>
<comment type="function">
    <text evidence="11">Involved in protein export. Acts as a chaperone by maintaining the newly synthesized protein in an open conformation. Functions as a peptidyl-prolyl cis-trans isomerase.</text>
</comment>
<keyword evidence="6 11" id="KW-0697">Rotamase</keyword>
<evidence type="ECO:0000256" key="6">
    <source>
        <dbReference type="ARBA" id="ARBA00023110"/>
    </source>
</evidence>
<comment type="similarity">
    <text evidence="2 11 13">Belongs to the FKBP-type PPIase family. Tig subfamily.</text>
</comment>
<evidence type="ECO:0000256" key="7">
    <source>
        <dbReference type="ARBA" id="ARBA00023186"/>
    </source>
</evidence>
<evidence type="ECO:0000256" key="3">
    <source>
        <dbReference type="ARBA" id="ARBA00013194"/>
    </source>
</evidence>
<evidence type="ECO:0000313" key="15">
    <source>
        <dbReference type="EMBL" id="MEY1662057.1"/>
    </source>
</evidence>
<dbReference type="InterPro" id="IPR005215">
    <property type="entry name" value="Trig_fac"/>
</dbReference>
<dbReference type="InterPro" id="IPR001179">
    <property type="entry name" value="PPIase_FKBP_dom"/>
</dbReference>
<comment type="subcellular location">
    <subcellularLocation>
        <location evidence="11">Cytoplasm</location>
    </subcellularLocation>
    <text evidence="11">About half TF is bound to the ribosome near the polypeptide exit tunnel while the other half is free in the cytoplasm.</text>
</comment>
<keyword evidence="11" id="KW-0963">Cytoplasm</keyword>
<keyword evidence="8 11" id="KW-0413">Isomerase</keyword>
<dbReference type="PROSITE" id="PS50059">
    <property type="entry name" value="FKBP_PPIASE"/>
    <property type="match status" value="1"/>
</dbReference>
<dbReference type="HAMAP" id="MF_00303">
    <property type="entry name" value="Trigger_factor_Tig"/>
    <property type="match status" value="1"/>
</dbReference>
<dbReference type="Gene3D" id="3.10.50.40">
    <property type="match status" value="1"/>
</dbReference>
<dbReference type="PANTHER" id="PTHR30560:SF3">
    <property type="entry name" value="TRIGGER FACTOR-LIKE PROTEIN TIG, CHLOROPLASTIC"/>
    <property type="match status" value="1"/>
</dbReference>
<dbReference type="SUPFAM" id="SSF109998">
    <property type="entry name" value="Triger factor/SurA peptide-binding domain-like"/>
    <property type="match status" value="1"/>
</dbReference>
<keyword evidence="5 11" id="KW-0132">Cell division</keyword>
<dbReference type="SUPFAM" id="SSF102735">
    <property type="entry name" value="Trigger factor ribosome-binding domain"/>
    <property type="match status" value="1"/>
</dbReference>
<name>A0ABV4AGW4_9GAMM</name>
<dbReference type="InterPro" id="IPR008880">
    <property type="entry name" value="Trigger_fac_C"/>
</dbReference>
<evidence type="ECO:0000256" key="2">
    <source>
        <dbReference type="ARBA" id="ARBA00005464"/>
    </source>
</evidence>
<dbReference type="GO" id="GO:0003755">
    <property type="term" value="F:peptidyl-prolyl cis-trans isomerase activity"/>
    <property type="evidence" value="ECO:0007669"/>
    <property type="project" value="UniProtKB-EC"/>
</dbReference>
<dbReference type="Pfam" id="PF05698">
    <property type="entry name" value="Trigger_C"/>
    <property type="match status" value="1"/>
</dbReference>
<dbReference type="PIRSF" id="PIRSF003095">
    <property type="entry name" value="Trigger_factor"/>
    <property type="match status" value="1"/>
</dbReference>
<dbReference type="EMBL" id="JBGCUO010000001">
    <property type="protein sequence ID" value="MEY1662057.1"/>
    <property type="molecule type" value="Genomic_DNA"/>
</dbReference>